<feature type="region of interest" description="Disordered" evidence="1">
    <location>
        <begin position="1"/>
        <end position="22"/>
    </location>
</feature>
<comment type="caution">
    <text evidence="2">The sequence shown here is derived from an EMBL/GenBank/DDBJ whole genome shotgun (WGS) entry which is preliminary data.</text>
</comment>
<proteinExistence type="predicted"/>
<evidence type="ECO:0000313" key="3">
    <source>
        <dbReference type="Proteomes" id="UP000807306"/>
    </source>
</evidence>
<name>A0A9P6E5U2_9AGAR</name>
<protein>
    <submittedName>
        <fullName evidence="2">Uncharacterized protein</fullName>
    </submittedName>
</protein>
<organism evidence="2 3">
    <name type="scientific">Crepidotus variabilis</name>
    <dbReference type="NCBI Taxonomy" id="179855"/>
    <lineage>
        <taxon>Eukaryota</taxon>
        <taxon>Fungi</taxon>
        <taxon>Dikarya</taxon>
        <taxon>Basidiomycota</taxon>
        <taxon>Agaricomycotina</taxon>
        <taxon>Agaricomycetes</taxon>
        <taxon>Agaricomycetidae</taxon>
        <taxon>Agaricales</taxon>
        <taxon>Agaricineae</taxon>
        <taxon>Crepidotaceae</taxon>
        <taxon>Crepidotus</taxon>
    </lineage>
</organism>
<feature type="non-terminal residue" evidence="2">
    <location>
        <position position="162"/>
    </location>
</feature>
<dbReference type="Proteomes" id="UP000807306">
    <property type="component" value="Unassembled WGS sequence"/>
</dbReference>
<gene>
    <name evidence="2" type="ORF">CPB83DRAFT_822192</name>
</gene>
<sequence length="162" mass="18371">MSAQVTLTSQLQKTGQPEPNENNFTCEEHQLGIWKIFLASQSSTGLIQEITESLPLLIKLLSEIHASNLFLSHIFCHLWAPVQRVVEIYLSSFLLRQIEAAVISREVRSSGLLFALIARCLVVMVSSCMEAWISERTAIQESKIRTILNLQMMKRNLDMDLP</sequence>
<evidence type="ECO:0000313" key="2">
    <source>
        <dbReference type="EMBL" id="KAF9522973.1"/>
    </source>
</evidence>
<dbReference type="AlphaFoldDB" id="A0A9P6E5U2"/>
<reference evidence="2" key="1">
    <citation type="submission" date="2020-11" db="EMBL/GenBank/DDBJ databases">
        <authorList>
            <consortium name="DOE Joint Genome Institute"/>
            <person name="Ahrendt S."/>
            <person name="Riley R."/>
            <person name="Andreopoulos W."/>
            <person name="Labutti K."/>
            <person name="Pangilinan J."/>
            <person name="Ruiz-Duenas F.J."/>
            <person name="Barrasa J.M."/>
            <person name="Sanchez-Garcia M."/>
            <person name="Camarero S."/>
            <person name="Miyauchi S."/>
            <person name="Serrano A."/>
            <person name="Linde D."/>
            <person name="Babiker R."/>
            <person name="Drula E."/>
            <person name="Ayuso-Fernandez I."/>
            <person name="Pacheco R."/>
            <person name="Padilla G."/>
            <person name="Ferreira P."/>
            <person name="Barriuso J."/>
            <person name="Kellner H."/>
            <person name="Castanera R."/>
            <person name="Alfaro M."/>
            <person name="Ramirez L."/>
            <person name="Pisabarro A.G."/>
            <person name="Kuo A."/>
            <person name="Tritt A."/>
            <person name="Lipzen A."/>
            <person name="He G."/>
            <person name="Yan M."/>
            <person name="Ng V."/>
            <person name="Cullen D."/>
            <person name="Martin F."/>
            <person name="Rosso M.-N."/>
            <person name="Henrissat B."/>
            <person name="Hibbett D."/>
            <person name="Martinez A.T."/>
            <person name="Grigoriev I.V."/>
        </authorList>
    </citation>
    <scope>NUCLEOTIDE SEQUENCE</scope>
    <source>
        <strain evidence="2">CBS 506.95</strain>
    </source>
</reference>
<dbReference type="OrthoDB" id="2997372at2759"/>
<evidence type="ECO:0000256" key="1">
    <source>
        <dbReference type="SAM" id="MobiDB-lite"/>
    </source>
</evidence>
<accession>A0A9P6E5U2</accession>
<dbReference type="EMBL" id="MU157929">
    <property type="protein sequence ID" value="KAF9522973.1"/>
    <property type="molecule type" value="Genomic_DNA"/>
</dbReference>
<keyword evidence="3" id="KW-1185">Reference proteome</keyword>